<dbReference type="SMART" id="SM01001">
    <property type="entry name" value="AIRC"/>
    <property type="match status" value="1"/>
</dbReference>
<dbReference type="PANTHER" id="PTHR11609:SF5">
    <property type="entry name" value="PHOSPHORIBOSYLAMINOIMIDAZOLE CARBOXYLASE"/>
    <property type="match status" value="1"/>
</dbReference>
<evidence type="ECO:0000256" key="12">
    <source>
        <dbReference type="PROSITE-ProRule" id="PRU00409"/>
    </source>
</evidence>
<evidence type="ECO:0000256" key="5">
    <source>
        <dbReference type="ARBA" id="ARBA00012329"/>
    </source>
</evidence>
<keyword evidence="7 12" id="KW-0547">Nucleotide-binding</keyword>
<dbReference type="SUPFAM" id="SSF51246">
    <property type="entry name" value="Rudiment single hybrid motif"/>
    <property type="match status" value="1"/>
</dbReference>
<dbReference type="SUPFAM" id="SSF52255">
    <property type="entry name" value="N5-CAIR mutase (phosphoribosylaminoimidazole carboxylase, PurE)"/>
    <property type="match status" value="1"/>
</dbReference>
<evidence type="ECO:0000256" key="2">
    <source>
        <dbReference type="ARBA" id="ARBA00001974"/>
    </source>
</evidence>
<comment type="cofactor">
    <cofactor evidence="2">
        <name>FAD</name>
        <dbReference type="ChEBI" id="CHEBI:57692"/>
    </cofactor>
</comment>
<dbReference type="InterPro" id="IPR011761">
    <property type="entry name" value="ATP-grasp"/>
</dbReference>
<comment type="similarity">
    <text evidence="4">In the C-terminal section; belongs to the AIR carboxylase family. Class I subfamily.</text>
</comment>
<reference evidence="14" key="1">
    <citation type="submission" date="2014-09" db="EMBL/GenBank/DDBJ databases">
        <title>Genome sequence of the luminous mushroom Mycena chlorophos for searching fungal bioluminescence genes.</title>
        <authorList>
            <person name="Tanaka Y."/>
            <person name="Kasuga D."/>
            <person name="Oba Y."/>
            <person name="Hase S."/>
            <person name="Sato K."/>
            <person name="Oba Y."/>
            <person name="Sakakibara Y."/>
        </authorList>
    </citation>
    <scope>NUCLEOTIDE SEQUENCE</scope>
</reference>
<dbReference type="Gene3D" id="3.40.50.1970">
    <property type="match status" value="1"/>
</dbReference>
<dbReference type="InterPro" id="IPR033747">
    <property type="entry name" value="PurE_ClassI"/>
</dbReference>
<dbReference type="Pfam" id="PF00731">
    <property type="entry name" value="AIRC"/>
    <property type="match status" value="1"/>
</dbReference>
<dbReference type="SUPFAM" id="SSF52440">
    <property type="entry name" value="PreATP-grasp domain"/>
    <property type="match status" value="1"/>
</dbReference>
<keyword evidence="8" id="KW-0658">Purine biosynthesis</keyword>
<dbReference type="HAMAP" id="MF_01928">
    <property type="entry name" value="PurK"/>
    <property type="match status" value="1"/>
</dbReference>
<organism evidence="14 15">
    <name type="scientific">Mycena chlorophos</name>
    <name type="common">Agaric fungus</name>
    <name type="synonym">Agaricus chlorophos</name>
    <dbReference type="NCBI Taxonomy" id="658473"/>
    <lineage>
        <taxon>Eukaryota</taxon>
        <taxon>Fungi</taxon>
        <taxon>Dikarya</taxon>
        <taxon>Basidiomycota</taxon>
        <taxon>Agaricomycotina</taxon>
        <taxon>Agaricomycetes</taxon>
        <taxon>Agaricomycetidae</taxon>
        <taxon>Agaricales</taxon>
        <taxon>Marasmiineae</taxon>
        <taxon>Mycenaceae</taxon>
        <taxon>Mycena</taxon>
    </lineage>
</organism>
<evidence type="ECO:0000256" key="6">
    <source>
        <dbReference type="ARBA" id="ARBA00021059"/>
    </source>
</evidence>
<dbReference type="Pfam" id="PF17769">
    <property type="entry name" value="PurK_C"/>
    <property type="match status" value="1"/>
</dbReference>
<dbReference type="InterPro" id="IPR000172">
    <property type="entry name" value="GMC_OxRdtase_N"/>
</dbReference>
<dbReference type="PROSITE" id="PS50975">
    <property type="entry name" value="ATP_GRASP"/>
    <property type="match status" value="1"/>
</dbReference>
<dbReference type="PANTHER" id="PTHR11609">
    <property type="entry name" value="PURINE BIOSYNTHESIS PROTEIN 6/7, PUR6/7"/>
    <property type="match status" value="1"/>
</dbReference>
<evidence type="ECO:0000256" key="4">
    <source>
        <dbReference type="ARBA" id="ARBA00006114"/>
    </source>
</evidence>
<sequence length="1132" mass="120154">MTDKVVGILGGGQLGRMLAASASLLNIKTVILDVGEHGSAKQVVAPVSSQHAHIDGSFSDPAKIKELAAKVDVLTVEIEHVDADALAQAGCAVHPSPSTIKLIQDKFAQKQHLHARGCPISPFISVESTVESIHAAATSLGLPLMLKSRTLAYDGRGNFVLRDISQAQQALTALGNRPLYAEKWVPFTHEIAVMVVRSTVGEVRAYPVVETVHKENICHLVFAPLRSRDATLSQRAQSVAMEAIKTFDGAGVFGVEMFLMEDGALFINEIAPRPHNSGHYTIEACETSQYENHLRAILSLPLGSTELKVPSCAMLNIIGLSSSMDDIKALTDVALTVPGASTHLYGKSECRKGRKMGHITVVAPSDAQLRSRLRILLAALSSSPIEETDLYAPEPPAPGSGFPNAHPLVGVIMGSDSDLPVMLPAARILDHFEIPYELTIVSAHRTPDRLVEYARSAAPRGLRVVIAGAGGAAHLPGMVAAMTALPVIGVPVKGSSLDGVDSLHSIVQMPRGIPVATVAINNGTNAGLLAVRILAAGNPELVTAMNTYLKNLETEVLGKVDRLAETHFDFIVVGGGTAGSVVANRLSEESSFSVLVLEAGGTNVGQLYVEAPLLCLAATPDTIYDWNYTTIAQSELNGRELFYPRGHVLGGSSSVNYMAWTRGSSEDWDRFAATVGDDSWKWDNLVPYFEKVEKLTPPVDGHNMSGQVDASLIGQNGINSISVAGFSTEIDPMVLKTTETVAEFPFNLDMNSGSQLGIGYVQQTILNGDRSSAATSYLGSAYISRPNLNVLLNARVTRILPTKANGHFTTVQFQDPSGTVYTYTAHTEVILSAGTVNTPSILMHSGIGDAAKLTELGIEPHVDLPDVGQHLADHPFLPLTWVVNSKDQPYGTTDPVFQNATFRNIVVGEWAESGAGRIGASPITFIGWLRDTTDKLKIDPAAGPNTAHFEFFVTNGYLNFAAPPANGSYMDVAVAVASPLSRGSVSINSNDPLANPVIDPGFFTDKYGVDWEIIRAGVRAAFAFAGSAPFEGYVVEPYPSNGIALTADATDAEIDAYVKASVGTIFHPVGTAVMAAEHSSKGVVNTDFTVKGISGLRVVDVSIMPYIPAGHTQASAYVIGERASEIIKAACA</sequence>
<keyword evidence="10 12" id="KW-0067">ATP-binding</keyword>
<dbReference type="InterPro" id="IPR000031">
    <property type="entry name" value="PurE_dom"/>
</dbReference>
<dbReference type="InterPro" id="IPR011054">
    <property type="entry name" value="Rudment_hybrid_motif"/>
</dbReference>
<dbReference type="HAMAP" id="MF_01929">
    <property type="entry name" value="PurE_classI"/>
    <property type="match status" value="1"/>
</dbReference>
<evidence type="ECO:0000256" key="8">
    <source>
        <dbReference type="ARBA" id="ARBA00022755"/>
    </source>
</evidence>
<keyword evidence="11" id="KW-0456">Lyase</keyword>
<evidence type="ECO:0000313" key="15">
    <source>
        <dbReference type="Proteomes" id="UP000815677"/>
    </source>
</evidence>
<protein>
    <recommendedName>
        <fullName evidence="6">Phosphoribosylaminoimidazole carboxylase</fullName>
        <ecNumber evidence="5">4.1.1.21</ecNumber>
    </recommendedName>
</protein>
<evidence type="ECO:0000256" key="7">
    <source>
        <dbReference type="ARBA" id="ARBA00022741"/>
    </source>
</evidence>
<dbReference type="InterPro" id="IPR016185">
    <property type="entry name" value="PreATP-grasp_dom_sf"/>
</dbReference>
<comment type="catalytic activity">
    <reaction evidence="1">
        <text>5-amino-1-(5-phospho-D-ribosyl)imidazole-4-carboxylate + H(+) = 5-amino-1-(5-phospho-beta-D-ribosyl)imidazole + CO2</text>
        <dbReference type="Rhea" id="RHEA:10792"/>
        <dbReference type="ChEBI" id="CHEBI:15378"/>
        <dbReference type="ChEBI" id="CHEBI:16526"/>
        <dbReference type="ChEBI" id="CHEBI:77657"/>
        <dbReference type="ChEBI" id="CHEBI:137981"/>
        <dbReference type="EC" id="4.1.1.21"/>
    </reaction>
</comment>
<dbReference type="Pfam" id="PF22660">
    <property type="entry name" value="RS_preATP-grasp-like"/>
    <property type="match status" value="1"/>
</dbReference>
<dbReference type="EMBL" id="DF843571">
    <property type="protein sequence ID" value="GAT47475.1"/>
    <property type="molecule type" value="Genomic_DNA"/>
</dbReference>
<dbReference type="SUPFAM" id="SSF54373">
    <property type="entry name" value="FAD-linked reductases, C-terminal domain"/>
    <property type="match status" value="1"/>
</dbReference>
<dbReference type="InterPro" id="IPR013815">
    <property type="entry name" value="ATP_grasp_subdomain_1"/>
</dbReference>
<name>A0ABQ0L936_MYCCL</name>
<evidence type="ECO:0000256" key="1">
    <source>
        <dbReference type="ARBA" id="ARBA00001244"/>
    </source>
</evidence>
<evidence type="ECO:0000256" key="3">
    <source>
        <dbReference type="ARBA" id="ARBA00004747"/>
    </source>
</evidence>
<dbReference type="Gene3D" id="3.40.50.20">
    <property type="match status" value="1"/>
</dbReference>
<dbReference type="Gene3D" id="3.30.560.10">
    <property type="entry name" value="Glucose Oxidase, domain 3"/>
    <property type="match status" value="1"/>
</dbReference>
<dbReference type="NCBIfam" id="TIGR01161">
    <property type="entry name" value="purK"/>
    <property type="match status" value="1"/>
</dbReference>
<dbReference type="InterPro" id="IPR003135">
    <property type="entry name" value="ATP-grasp_carboxylate-amine"/>
</dbReference>
<feature type="domain" description="ATP-grasp" evidence="13">
    <location>
        <begin position="110"/>
        <end position="298"/>
    </location>
</feature>
<evidence type="ECO:0000313" key="14">
    <source>
        <dbReference type="EMBL" id="GAT47475.1"/>
    </source>
</evidence>
<evidence type="ECO:0000256" key="9">
    <source>
        <dbReference type="ARBA" id="ARBA00022793"/>
    </source>
</evidence>
<dbReference type="NCBIfam" id="TIGR01162">
    <property type="entry name" value="purE"/>
    <property type="match status" value="1"/>
</dbReference>
<evidence type="ECO:0000256" key="10">
    <source>
        <dbReference type="ARBA" id="ARBA00022840"/>
    </source>
</evidence>
<dbReference type="InterPro" id="IPR040686">
    <property type="entry name" value="PurK_C"/>
</dbReference>
<accession>A0ABQ0L936</accession>
<dbReference type="NCBIfam" id="NF004679">
    <property type="entry name" value="PRK06019.1-5"/>
    <property type="match status" value="1"/>
</dbReference>
<proteinExistence type="inferred from homology"/>
<evidence type="ECO:0000259" key="13">
    <source>
        <dbReference type="PROSITE" id="PS50975"/>
    </source>
</evidence>
<dbReference type="Gene3D" id="3.30.470.20">
    <property type="entry name" value="ATP-grasp fold, B domain"/>
    <property type="match status" value="1"/>
</dbReference>
<dbReference type="Gene3D" id="3.30.1490.20">
    <property type="entry name" value="ATP-grasp fold, A domain"/>
    <property type="match status" value="1"/>
</dbReference>
<dbReference type="Pfam" id="PF00732">
    <property type="entry name" value="GMC_oxred_N"/>
    <property type="match status" value="1"/>
</dbReference>
<keyword evidence="15" id="KW-1185">Reference proteome</keyword>
<dbReference type="InterPro" id="IPR036188">
    <property type="entry name" value="FAD/NAD-bd_sf"/>
</dbReference>
<dbReference type="Gene3D" id="3.50.50.60">
    <property type="entry name" value="FAD/NAD(P)-binding domain"/>
    <property type="match status" value="1"/>
</dbReference>
<dbReference type="SUPFAM" id="SSF56059">
    <property type="entry name" value="Glutathione synthetase ATP-binding domain-like"/>
    <property type="match status" value="1"/>
</dbReference>
<dbReference type="InterPro" id="IPR005875">
    <property type="entry name" value="PurK"/>
</dbReference>
<gene>
    <name evidence="14" type="ORF">MCHLO_04935</name>
</gene>
<dbReference type="Proteomes" id="UP000815677">
    <property type="component" value="Unassembled WGS sequence"/>
</dbReference>
<dbReference type="SUPFAM" id="SSF51905">
    <property type="entry name" value="FAD/NAD(P)-binding domain"/>
    <property type="match status" value="1"/>
</dbReference>
<dbReference type="InterPro" id="IPR054350">
    <property type="entry name" value="PurT/PurK_preATP-grasp"/>
</dbReference>
<comment type="pathway">
    <text evidence="3">Purine metabolism; IMP biosynthesis via de novo pathway; 5-amino-1-(5-phospho-D-ribosyl)imidazole-4-carboxylate from 5-amino-1-(5-phospho-D-ribosyl)imidazole (carboxylase route): step 1/1.</text>
</comment>
<dbReference type="PROSITE" id="PS00624">
    <property type="entry name" value="GMC_OXRED_2"/>
    <property type="match status" value="1"/>
</dbReference>
<dbReference type="EC" id="4.1.1.21" evidence="5"/>
<evidence type="ECO:0000256" key="11">
    <source>
        <dbReference type="ARBA" id="ARBA00023239"/>
    </source>
</evidence>
<dbReference type="Pfam" id="PF05199">
    <property type="entry name" value="GMC_oxred_C"/>
    <property type="match status" value="1"/>
</dbReference>
<dbReference type="Pfam" id="PF02222">
    <property type="entry name" value="ATP-grasp"/>
    <property type="match status" value="1"/>
</dbReference>
<dbReference type="InterPro" id="IPR007867">
    <property type="entry name" value="GMC_OxRtase_C"/>
</dbReference>
<keyword evidence="9" id="KW-0210">Decarboxylase</keyword>